<dbReference type="Proteomes" id="UP000757900">
    <property type="component" value="Unassembled WGS sequence"/>
</dbReference>
<sequence length="157" mass="18237">MSDKIKITLPKEFTKRIANRAVKHAQNDMARRGWSPNTVRNGIRPYFDDGKYGIATNEGYEYIKFQDRGFKPFLMTSLEGKKVPIGDRVVTAKDVGKPGFVRIPRENGRGYKNVWRNQKWRHPGLEPKNFLNPALSRARLEEGGYIRREIMKRMKGL</sequence>
<evidence type="ECO:0000313" key="1">
    <source>
        <dbReference type="EMBL" id="MBF0934115.1"/>
    </source>
</evidence>
<comment type="caution">
    <text evidence="1">The sequence shown here is derived from an EMBL/GenBank/DDBJ whole genome shotgun (WGS) entry which is preliminary data.</text>
</comment>
<reference evidence="1" key="1">
    <citation type="submission" date="2020-04" db="EMBL/GenBank/DDBJ databases">
        <title>Deep metagenomics examines the oral microbiome during advanced dental caries in children, revealing novel taxa and co-occurrences with host molecules.</title>
        <authorList>
            <person name="Baker J.L."/>
            <person name="Morton J.T."/>
            <person name="Dinis M."/>
            <person name="Alvarez R."/>
            <person name="Tran N.C."/>
            <person name="Knight R."/>
            <person name="Edlund A."/>
        </authorList>
    </citation>
    <scope>NUCLEOTIDE SEQUENCE</scope>
    <source>
        <strain evidence="1">JCVI_23_bin.16</strain>
    </source>
</reference>
<proteinExistence type="predicted"/>
<protein>
    <submittedName>
        <fullName evidence="1">Uncharacterized protein</fullName>
    </submittedName>
</protein>
<dbReference type="AlphaFoldDB" id="A0A929QST5"/>
<name>A0A929QST5_ABIDE</name>
<gene>
    <name evidence="1" type="ORF">HXK00_00545</name>
</gene>
<organism evidence="1 2">
    <name type="scientific">Abiotrophia defectiva</name>
    <name type="common">Streptococcus defectivus</name>
    <dbReference type="NCBI Taxonomy" id="46125"/>
    <lineage>
        <taxon>Bacteria</taxon>
        <taxon>Bacillati</taxon>
        <taxon>Bacillota</taxon>
        <taxon>Bacilli</taxon>
        <taxon>Lactobacillales</taxon>
        <taxon>Aerococcaceae</taxon>
        <taxon>Abiotrophia</taxon>
    </lineage>
</organism>
<evidence type="ECO:0000313" key="2">
    <source>
        <dbReference type="Proteomes" id="UP000757900"/>
    </source>
</evidence>
<accession>A0A929QST5</accession>
<dbReference type="EMBL" id="JABZFV010000001">
    <property type="protein sequence ID" value="MBF0934115.1"/>
    <property type="molecule type" value="Genomic_DNA"/>
</dbReference>